<evidence type="ECO:0000313" key="1">
    <source>
        <dbReference type="EMBL" id="GGG59691.1"/>
    </source>
</evidence>
<comment type="caution">
    <text evidence="1">The sequence shown here is derived from an EMBL/GenBank/DDBJ whole genome shotgun (WGS) entry which is preliminary data.</text>
</comment>
<dbReference type="EMBL" id="BMGS01000014">
    <property type="protein sequence ID" value="GGG59691.1"/>
    <property type="molecule type" value="Genomic_DNA"/>
</dbReference>
<dbReference type="PANTHER" id="PTHR37816:SF2">
    <property type="entry name" value="DNA TOPOLOGY MODULATION PROTEIN FLAR-RELATED PROTEIN"/>
    <property type="match status" value="1"/>
</dbReference>
<dbReference type="Gene3D" id="3.40.50.300">
    <property type="entry name" value="P-loop containing nucleotide triphosphate hydrolases"/>
    <property type="match status" value="1"/>
</dbReference>
<proteinExistence type="predicted"/>
<protein>
    <recommendedName>
        <fullName evidence="3">Adenylate kinase</fullName>
    </recommendedName>
</protein>
<dbReference type="PANTHER" id="PTHR37816">
    <property type="entry name" value="YALI0E33011P"/>
    <property type="match status" value="1"/>
</dbReference>
<evidence type="ECO:0008006" key="3">
    <source>
        <dbReference type="Google" id="ProtNLM"/>
    </source>
</evidence>
<evidence type="ECO:0000313" key="2">
    <source>
        <dbReference type="Proteomes" id="UP000601361"/>
    </source>
</evidence>
<dbReference type="InterPro" id="IPR027417">
    <property type="entry name" value="P-loop_NTPase"/>
</dbReference>
<dbReference type="Proteomes" id="UP000601361">
    <property type="component" value="Unassembled WGS sequence"/>
</dbReference>
<keyword evidence="2" id="KW-1185">Reference proteome</keyword>
<dbReference type="SUPFAM" id="SSF52540">
    <property type="entry name" value="P-loop containing nucleoside triphosphate hydrolases"/>
    <property type="match status" value="1"/>
</dbReference>
<gene>
    <name evidence="1" type="ORF">GCM10011378_39610</name>
</gene>
<sequence>MKLHIFGASGSGVTTLGKALSGVLGIPYFDSDDYFWLASDPPFTQRRPALLRNAALERELSQHTRWILGGSLVGWGHKWLKAFDLAIFLWLPPAVRPRRLQQRNIHFMETNSSRSQLVLSSTKRS</sequence>
<accession>A0ABQ1X8U1</accession>
<name>A0ABQ1X8U1_9BACT</name>
<reference evidence="2" key="1">
    <citation type="journal article" date="2019" name="Int. J. Syst. Evol. Microbiol.">
        <title>The Global Catalogue of Microorganisms (GCM) 10K type strain sequencing project: providing services to taxonomists for standard genome sequencing and annotation.</title>
        <authorList>
            <consortium name="The Broad Institute Genomics Platform"/>
            <consortium name="The Broad Institute Genome Sequencing Center for Infectious Disease"/>
            <person name="Wu L."/>
            <person name="Ma J."/>
        </authorList>
    </citation>
    <scope>NUCLEOTIDE SEQUENCE [LARGE SCALE GENOMIC DNA]</scope>
    <source>
        <strain evidence="2">CGMCC 1.12990</strain>
    </source>
</reference>
<dbReference type="InterPro" id="IPR052922">
    <property type="entry name" value="Cytidylate_Kinase-2"/>
</dbReference>
<organism evidence="1 2">
    <name type="scientific">Hymenobacter glacieicola</name>
    <dbReference type="NCBI Taxonomy" id="1562124"/>
    <lineage>
        <taxon>Bacteria</taxon>
        <taxon>Pseudomonadati</taxon>
        <taxon>Bacteroidota</taxon>
        <taxon>Cytophagia</taxon>
        <taxon>Cytophagales</taxon>
        <taxon>Hymenobacteraceae</taxon>
        <taxon>Hymenobacter</taxon>
    </lineage>
</organism>